<gene>
    <name evidence="1" type="ORF">SAMN06296036_13538</name>
</gene>
<dbReference type="AlphaFoldDB" id="A0A1Y6CPA5"/>
<sequence>MPVPGDTYSSLTLIREVGSVKHGRNNVKVWLCQCTCGRQLDVNQASLVKGEVPACKVCRRGPCVICGSEIENESFSVKRNTCSEECRKEQARRKSLKAYSKKVLKAPAHNREIYQRRLENDPAHNKERYARMKEREKDLSQEARDAIRTKRNRDSNNWRRLWLEEIKEKDPKKYQEWLRSSRKRRNEHYKKKELLSFMALSEKLKSKVKGDQDENDVTESR</sequence>
<accession>A0A1Y6CPA5</accession>
<dbReference type="EMBL" id="FWZT01000035">
    <property type="protein sequence ID" value="SMF80667.1"/>
    <property type="molecule type" value="Genomic_DNA"/>
</dbReference>
<dbReference type="OrthoDB" id="9342861at2"/>
<name>A0A1Y6CPA5_9BACT</name>
<keyword evidence="2" id="KW-1185">Reference proteome</keyword>
<dbReference type="STRING" id="1513793.SAMN06296036_13538"/>
<protein>
    <submittedName>
        <fullName evidence="1">Uncharacterized protein</fullName>
    </submittedName>
</protein>
<evidence type="ECO:0000313" key="1">
    <source>
        <dbReference type="EMBL" id="SMF80667.1"/>
    </source>
</evidence>
<proteinExistence type="predicted"/>
<dbReference type="RefSeq" id="WP_132325657.1">
    <property type="nucleotide sequence ID" value="NZ_FWZT01000035.1"/>
</dbReference>
<evidence type="ECO:0000313" key="2">
    <source>
        <dbReference type="Proteomes" id="UP000192907"/>
    </source>
</evidence>
<dbReference type="Proteomes" id="UP000192907">
    <property type="component" value="Unassembled WGS sequence"/>
</dbReference>
<reference evidence="2" key="1">
    <citation type="submission" date="2017-04" db="EMBL/GenBank/DDBJ databases">
        <authorList>
            <person name="Varghese N."/>
            <person name="Submissions S."/>
        </authorList>
    </citation>
    <scope>NUCLEOTIDE SEQUENCE [LARGE SCALE GENOMIC DNA]</scope>
    <source>
        <strain evidence="2">RKEM611</strain>
    </source>
</reference>
<organism evidence="1 2">
    <name type="scientific">Pseudobacteriovorax antillogorgiicola</name>
    <dbReference type="NCBI Taxonomy" id="1513793"/>
    <lineage>
        <taxon>Bacteria</taxon>
        <taxon>Pseudomonadati</taxon>
        <taxon>Bdellovibrionota</taxon>
        <taxon>Oligoflexia</taxon>
        <taxon>Oligoflexales</taxon>
        <taxon>Pseudobacteriovoracaceae</taxon>
        <taxon>Pseudobacteriovorax</taxon>
    </lineage>
</organism>